<proteinExistence type="predicted"/>
<keyword evidence="2" id="KW-0547">Nucleotide-binding</keyword>
<reference evidence="6 7" key="1">
    <citation type="journal article" date="2006" name="Science">
        <title>Genome of rice cluster I archaea -- the key methane producers in the rice rhizosphere.</title>
        <authorList>
            <person name="Erkel C."/>
            <person name="Kube M."/>
            <person name="Reinhardt R."/>
            <person name="Liesack W."/>
        </authorList>
    </citation>
    <scope>NUCLEOTIDE SEQUENCE [LARGE SCALE GENOMIC DNA]</scope>
    <source>
        <strain evidence="7">DSM 22066 / NBRC 105507 / MRE50</strain>
    </source>
</reference>
<dbReference type="Pfam" id="PF08543">
    <property type="entry name" value="Phos_pyr_kin"/>
    <property type="match status" value="1"/>
</dbReference>
<keyword evidence="7" id="KW-1185">Reference proteome</keyword>
<dbReference type="AlphaFoldDB" id="Q0W3M4"/>
<dbReference type="SUPFAM" id="SSF53613">
    <property type="entry name" value="Ribokinase-like"/>
    <property type="match status" value="1"/>
</dbReference>
<evidence type="ECO:0000313" key="6">
    <source>
        <dbReference type="EMBL" id="CAJ37019.1"/>
    </source>
</evidence>
<dbReference type="KEGG" id="rci:RCIX1833"/>
<dbReference type="NCBIfam" id="TIGR00097">
    <property type="entry name" value="HMP-P_kinase"/>
    <property type="match status" value="1"/>
</dbReference>
<dbReference type="eggNOG" id="arCOG00020">
    <property type="taxonomic scope" value="Archaea"/>
</dbReference>
<evidence type="ECO:0000256" key="4">
    <source>
        <dbReference type="ARBA" id="ARBA00022840"/>
    </source>
</evidence>
<feature type="domain" description="Pyridoxamine kinase/Phosphomethylpyrimidine kinase" evidence="5">
    <location>
        <begin position="12"/>
        <end position="252"/>
    </location>
</feature>
<evidence type="ECO:0000256" key="2">
    <source>
        <dbReference type="ARBA" id="ARBA00022741"/>
    </source>
</evidence>
<dbReference type="GO" id="GO:0008972">
    <property type="term" value="F:phosphomethylpyrimidine kinase activity"/>
    <property type="evidence" value="ECO:0007669"/>
    <property type="project" value="UniProtKB-EC"/>
</dbReference>
<dbReference type="EC" id="2.7.4.7" evidence="6"/>
<dbReference type="Proteomes" id="UP000000663">
    <property type="component" value="Chromosome"/>
</dbReference>
<gene>
    <name evidence="6" type="primary">thiD</name>
    <name evidence="6" type="ORF">RCIX1833</name>
</gene>
<dbReference type="GO" id="GO:0009228">
    <property type="term" value="P:thiamine biosynthetic process"/>
    <property type="evidence" value="ECO:0007669"/>
    <property type="project" value="InterPro"/>
</dbReference>
<evidence type="ECO:0000256" key="3">
    <source>
        <dbReference type="ARBA" id="ARBA00022777"/>
    </source>
</evidence>
<keyword evidence="1 6" id="KW-0808">Transferase</keyword>
<evidence type="ECO:0000259" key="5">
    <source>
        <dbReference type="Pfam" id="PF08543"/>
    </source>
</evidence>
<dbReference type="GO" id="GO:0008902">
    <property type="term" value="F:hydroxymethylpyrimidine kinase activity"/>
    <property type="evidence" value="ECO:0007669"/>
    <property type="project" value="TreeGrafter"/>
</dbReference>
<name>Q0W3M4_METAR</name>
<dbReference type="GeneID" id="5144302"/>
<dbReference type="Gene3D" id="3.40.1190.20">
    <property type="match status" value="1"/>
</dbReference>
<dbReference type="PANTHER" id="PTHR20858:SF17">
    <property type="entry name" value="HYDROXYMETHYLPYRIMIDINE_PHOSPHOMETHYLPYRIMIDINE KINASE THI20-RELATED"/>
    <property type="match status" value="1"/>
</dbReference>
<evidence type="ECO:0000313" key="7">
    <source>
        <dbReference type="Proteomes" id="UP000000663"/>
    </source>
</evidence>
<dbReference type="FunFam" id="3.40.1190.20:FF:000003">
    <property type="entry name" value="Phosphomethylpyrimidine kinase ThiD"/>
    <property type="match status" value="1"/>
</dbReference>
<organism evidence="6 7">
    <name type="scientific">Methanocella arvoryzae (strain DSM 22066 / NBRC 105507 / MRE50)</name>
    <dbReference type="NCBI Taxonomy" id="351160"/>
    <lineage>
        <taxon>Archaea</taxon>
        <taxon>Methanobacteriati</taxon>
        <taxon>Methanobacteriota</taxon>
        <taxon>Stenosarchaea group</taxon>
        <taxon>Methanomicrobia</taxon>
        <taxon>Methanocellales</taxon>
        <taxon>Methanocellaceae</taxon>
        <taxon>Methanocella</taxon>
    </lineage>
</organism>
<dbReference type="EMBL" id="AM114193">
    <property type="protein sequence ID" value="CAJ37019.1"/>
    <property type="molecule type" value="Genomic_DNA"/>
</dbReference>
<dbReference type="CDD" id="cd01169">
    <property type="entry name" value="HMPP_kinase"/>
    <property type="match status" value="1"/>
</dbReference>
<evidence type="ECO:0000256" key="1">
    <source>
        <dbReference type="ARBA" id="ARBA00022679"/>
    </source>
</evidence>
<dbReference type="GO" id="GO:0005524">
    <property type="term" value="F:ATP binding"/>
    <property type="evidence" value="ECO:0007669"/>
    <property type="project" value="UniProtKB-KW"/>
</dbReference>
<accession>Q0W3M4</accession>
<protein>
    <submittedName>
        <fullName evidence="6">Phosphomethylpyrimidine kinase</fullName>
        <ecNumber evidence="6">2.7.4.7</ecNumber>
    </submittedName>
</protein>
<dbReference type="GO" id="GO:0005829">
    <property type="term" value="C:cytosol"/>
    <property type="evidence" value="ECO:0007669"/>
    <property type="project" value="TreeGrafter"/>
</dbReference>
<keyword evidence="4" id="KW-0067">ATP-binding</keyword>
<dbReference type="PANTHER" id="PTHR20858">
    <property type="entry name" value="PHOSPHOMETHYLPYRIMIDINE KINASE"/>
    <property type="match status" value="1"/>
</dbReference>
<dbReference type="RefSeq" id="WP_012035548.1">
    <property type="nucleotide sequence ID" value="NC_009464.1"/>
</dbReference>
<dbReference type="InterPro" id="IPR004399">
    <property type="entry name" value="HMP/HMP-P_kinase_dom"/>
</dbReference>
<dbReference type="PATRIC" id="fig|351160.9.peg.1256"/>
<dbReference type="InterPro" id="IPR029056">
    <property type="entry name" value="Ribokinase-like"/>
</dbReference>
<dbReference type="InterPro" id="IPR013749">
    <property type="entry name" value="PM/HMP-P_kinase-1"/>
</dbReference>
<sequence>MSYIAMTIAGSDSGGGAGIQADLKTFQALGVHGTCVLTAITAQNTTGVRGIFDVPVQAIESQIDAVMSDFSVRYAKTGMLSRVETIRCVARKVKDYGLKLVVDPVMAAEAGGRLLNPDAVEVLKAEILPLAEVVTPNVYEAEVLSGIKIRDMDSVREACKAIRALGVRNVVLTGGHFGGIDTLYDSAGTFHTFQGDLVKGGTHGTGCTHSAAVTAYLARGEPVVAACEKAKVFVRGAVAGSMDVGHGVRPVNPGGIR</sequence>
<keyword evidence="3 6" id="KW-0418">Kinase</keyword>
<dbReference type="STRING" id="351160.RCIX1833"/>
<dbReference type="OrthoDB" id="43786at2157"/>